<feature type="domain" description="Enolase C-terminal" evidence="3">
    <location>
        <begin position="208"/>
        <end position="428"/>
    </location>
</feature>
<evidence type="ECO:0000313" key="5">
    <source>
        <dbReference type="Proteomes" id="UP001431209"/>
    </source>
</evidence>
<sequence>MYIHSIDNGNYLSVKEYLLSLRSPFGTSHSTSVTRKNAFVEIHFEGTSGFGEVGLPPKKDGCYYADYNDVEMFFKHFCDKFKTEYNSSRNQANIKIHDPFKSFPSPYFDGFKNRMSLAPSAPINILLLALFKALDSYDEPSAPPYAPASKCGIEMAMFDLYGKYYKEPLYNTINIPPPNNKVSFYTSALNSDISEMENSTRLGLKYTDCIKIKLNENVDNGIQIIKRLYHVYKQSRNYNSYWSVDANASWTPSSCLDFLFRLKSELPEFLPMLYMIEQPFPVDIVMSSQISNDILQSWSHVKDVYESEGILIFADESISTSAQVPLVSKFVHGVNVKLEKAGGIRGALLAILTAREYGLETWFGCMVSSKLSCTCSAHMLSLSSIGGDLDGELLVEDSSQLLSGGMEWTSDSGRNGYVYLSEENGIGLK</sequence>
<organism evidence="4 5">
    <name type="scientific">Acrasis kona</name>
    <dbReference type="NCBI Taxonomy" id="1008807"/>
    <lineage>
        <taxon>Eukaryota</taxon>
        <taxon>Discoba</taxon>
        <taxon>Heterolobosea</taxon>
        <taxon>Tetramitia</taxon>
        <taxon>Eutetramitia</taxon>
        <taxon>Acrasidae</taxon>
        <taxon>Acrasis</taxon>
    </lineage>
</organism>
<accession>A0AAW2YZ88</accession>
<dbReference type="Gene3D" id="3.20.20.120">
    <property type="entry name" value="Enolase-like C-terminal domain"/>
    <property type="match status" value="1"/>
</dbReference>
<evidence type="ECO:0000259" key="3">
    <source>
        <dbReference type="Pfam" id="PF13378"/>
    </source>
</evidence>
<dbReference type="SUPFAM" id="SSF51604">
    <property type="entry name" value="Enolase C-terminal domain-like"/>
    <property type="match status" value="1"/>
</dbReference>
<protein>
    <submittedName>
        <fullName evidence="4">Enolase</fullName>
    </submittedName>
</protein>
<evidence type="ECO:0000256" key="2">
    <source>
        <dbReference type="ARBA" id="ARBA00022723"/>
    </source>
</evidence>
<comment type="caution">
    <text evidence="4">The sequence shown here is derived from an EMBL/GenBank/DDBJ whole genome shotgun (WGS) entry which is preliminary data.</text>
</comment>
<dbReference type="PANTHER" id="PTHR48080:SF3">
    <property type="entry name" value="ENOLASE SUPERFAMILY MEMBER DDB_G0284701"/>
    <property type="match status" value="1"/>
</dbReference>
<dbReference type="GO" id="GO:0046872">
    <property type="term" value="F:metal ion binding"/>
    <property type="evidence" value="ECO:0007669"/>
    <property type="project" value="UniProtKB-KW"/>
</dbReference>
<dbReference type="InterPro" id="IPR036849">
    <property type="entry name" value="Enolase-like_C_sf"/>
</dbReference>
<name>A0AAW2YZ88_9EUKA</name>
<gene>
    <name evidence="4" type="ORF">AKO1_012957</name>
</gene>
<keyword evidence="2" id="KW-0479">Metal-binding</keyword>
<dbReference type="PANTHER" id="PTHR48080">
    <property type="entry name" value="D-GALACTONATE DEHYDRATASE-RELATED"/>
    <property type="match status" value="1"/>
</dbReference>
<reference evidence="4 5" key="1">
    <citation type="submission" date="2024-03" db="EMBL/GenBank/DDBJ databases">
        <title>The Acrasis kona genome and developmental transcriptomes reveal deep origins of eukaryotic multicellular pathways.</title>
        <authorList>
            <person name="Sheikh S."/>
            <person name="Fu C.-J."/>
            <person name="Brown M.W."/>
            <person name="Baldauf S.L."/>
        </authorList>
    </citation>
    <scope>NUCLEOTIDE SEQUENCE [LARGE SCALE GENOMIC DNA]</scope>
    <source>
        <strain evidence="4 5">ATCC MYA-3509</strain>
    </source>
</reference>
<evidence type="ECO:0000313" key="4">
    <source>
        <dbReference type="EMBL" id="KAL0482323.1"/>
    </source>
</evidence>
<dbReference type="SUPFAM" id="SSF54826">
    <property type="entry name" value="Enolase N-terminal domain-like"/>
    <property type="match status" value="1"/>
</dbReference>
<dbReference type="InterPro" id="IPR029017">
    <property type="entry name" value="Enolase-like_N"/>
</dbReference>
<proteinExistence type="inferred from homology"/>
<dbReference type="InterPro" id="IPR029065">
    <property type="entry name" value="Enolase_C-like"/>
</dbReference>
<dbReference type="Pfam" id="PF13378">
    <property type="entry name" value="MR_MLE_C"/>
    <property type="match status" value="1"/>
</dbReference>
<dbReference type="EMBL" id="JAOPGA020000840">
    <property type="protein sequence ID" value="KAL0482323.1"/>
    <property type="molecule type" value="Genomic_DNA"/>
</dbReference>
<comment type="similarity">
    <text evidence="1">Belongs to the mandelate racemase/muconate lactonizing enzyme family.</text>
</comment>
<keyword evidence="5" id="KW-1185">Reference proteome</keyword>
<dbReference type="Proteomes" id="UP001431209">
    <property type="component" value="Unassembled WGS sequence"/>
</dbReference>
<dbReference type="Gene3D" id="3.30.390.10">
    <property type="entry name" value="Enolase-like, N-terminal domain"/>
    <property type="match status" value="1"/>
</dbReference>
<dbReference type="InterPro" id="IPR034593">
    <property type="entry name" value="DgoD-like"/>
</dbReference>
<dbReference type="AlphaFoldDB" id="A0AAW2YZ88"/>
<evidence type="ECO:0000256" key="1">
    <source>
        <dbReference type="ARBA" id="ARBA00008031"/>
    </source>
</evidence>